<protein>
    <submittedName>
        <fullName evidence="1">DUF2949 domain-containing protein</fullName>
    </submittedName>
</protein>
<evidence type="ECO:0000313" key="2">
    <source>
        <dbReference type="Proteomes" id="UP001235849"/>
    </source>
</evidence>
<dbReference type="InterPro" id="IPR021336">
    <property type="entry name" value="DUF2949"/>
</dbReference>
<organism evidence="1 2">
    <name type="scientific">Roseofilum capinflatum BLCC-M114</name>
    <dbReference type="NCBI Taxonomy" id="3022440"/>
    <lineage>
        <taxon>Bacteria</taxon>
        <taxon>Bacillati</taxon>
        <taxon>Cyanobacteriota</taxon>
        <taxon>Cyanophyceae</taxon>
        <taxon>Desertifilales</taxon>
        <taxon>Desertifilaceae</taxon>
        <taxon>Roseofilum</taxon>
        <taxon>Roseofilum capinflatum</taxon>
    </lineage>
</organism>
<dbReference type="Proteomes" id="UP001235849">
    <property type="component" value="Unassembled WGS sequence"/>
</dbReference>
<proteinExistence type="predicted"/>
<accession>A0ABT7BA78</accession>
<dbReference type="RefSeq" id="WP_283768360.1">
    <property type="nucleotide sequence ID" value="NZ_JAQOSO010000096.1"/>
</dbReference>
<evidence type="ECO:0000313" key="1">
    <source>
        <dbReference type="EMBL" id="MDJ1176070.1"/>
    </source>
</evidence>
<keyword evidence="2" id="KW-1185">Reference proteome</keyword>
<comment type="caution">
    <text evidence="1">The sequence shown here is derived from an EMBL/GenBank/DDBJ whole genome shotgun (WGS) entry which is preliminary data.</text>
</comment>
<sequence>MSCISLSIMFTPTTTLQPMIQFLQRDLELPATSIRLALRHHDSNPSLLPMTLWQYGLITLEQLDKIYDWLFSQV</sequence>
<dbReference type="EMBL" id="JAQOSO010000096">
    <property type="protein sequence ID" value="MDJ1176070.1"/>
    <property type="molecule type" value="Genomic_DNA"/>
</dbReference>
<dbReference type="Pfam" id="PF11165">
    <property type="entry name" value="DUF2949"/>
    <property type="match status" value="1"/>
</dbReference>
<reference evidence="1 2" key="1">
    <citation type="submission" date="2023-01" db="EMBL/GenBank/DDBJ databases">
        <title>Novel diversity within Roseofilum (Cyanobacteria; Desertifilaceae) from marine benthic mats with descriptions of four novel species.</title>
        <authorList>
            <person name="Wang Y."/>
            <person name="Berthold D.E."/>
            <person name="Hu J."/>
            <person name="Lefler F.W."/>
            <person name="Laughinghouse H.D. IV."/>
        </authorList>
    </citation>
    <scope>NUCLEOTIDE SEQUENCE [LARGE SCALE GENOMIC DNA]</scope>
    <source>
        <strain evidence="1 2">BLCC-M114</strain>
    </source>
</reference>
<name>A0ABT7BA78_9CYAN</name>
<gene>
    <name evidence="1" type="ORF">PMG25_18455</name>
</gene>